<sequence>MATRRFRASEPELDLLYGSFAERSLQPLWELSGLLTPEPRVQGLPHRWPGRELRELGSRAGDLVPVDRGGDRRVLACCNPGLGGAPYAVSTLWAAVQYLRGHEVAPAHRHTPAALRFVVEGEGVWTLVDGDPLHMGAGDLVLTPSWTFHEHHNPGDRPMIWMDVLDLPVVAALDAVFFEEGPSEEADTRTAPRSASEGWYAGAPGLVPVDGPALPAHRSPLLAYRWADTDRALGALLRTTGAGHAALRYTDPVRGGDVLPTMRCEITRTCAGAATGLQRQTGGRVLCVLHGTGTVRIGDERFPAEPGDILAVPSWSPWSVEAGEQMDVFSTSDAPVLEALGLMRTQDLSAAGAAARTGAGR</sequence>
<evidence type="ECO:0000313" key="5">
    <source>
        <dbReference type="Proteomes" id="UP000505377"/>
    </source>
</evidence>
<dbReference type="PANTHER" id="PTHR41517:SF1">
    <property type="entry name" value="CUPIN"/>
    <property type="match status" value="1"/>
</dbReference>
<feature type="domain" description="Cupin type-2" evidence="3">
    <location>
        <begin position="101"/>
        <end position="164"/>
    </location>
</feature>
<dbReference type="AlphaFoldDB" id="A0A6M6JQL3"/>
<proteinExistence type="predicted"/>
<dbReference type="Proteomes" id="UP000505377">
    <property type="component" value="Chromosome"/>
</dbReference>
<protein>
    <submittedName>
        <fullName evidence="4">Cupin domain-containing protein</fullName>
    </submittedName>
</protein>
<accession>A0A6M6JQL3</accession>
<keyword evidence="2" id="KW-0560">Oxidoreductase</keyword>
<dbReference type="EMBL" id="CP053564">
    <property type="protein sequence ID" value="QJY48892.1"/>
    <property type="molecule type" value="Genomic_DNA"/>
</dbReference>
<evidence type="ECO:0000313" key="4">
    <source>
        <dbReference type="EMBL" id="QJY48892.1"/>
    </source>
</evidence>
<dbReference type="GO" id="GO:0051213">
    <property type="term" value="F:dioxygenase activity"/>
    <property type="evidence" value="ECO:0007669"/>
    <property type="project" value="UniProtKB-KW"/>
</dbReference>
<dbReference type="InterPro" id="IPR011051">
    <property type="entry name" value="RmlC_Cupin_sf"/>
</dbReference>
<reference evidence="4 5" key="1">
    <citation type="submission" date="2020-05" db="EMBL/GenBank/DDBJ databases">
        <authorList>
            <person name="Mo P."/>
        </authorList>
    </citation>
    <scope>NUCLEOTIDE SEQUENCE [LARGE SCALE GENOMIC DNA]</scope>
    <source>
        <strain evidence="4 5">Gen01</strain>
    </source>
</reference>
<dbReference type="SUPFAM" id="SSF51182">
    <property type="entry name" value="RmlC-like cupins"/>
    <property type="match status" value="1"/>
</dbReference>
<dbReference type="InterPro" id="IPR014710">
    <property type="entry name" value="RmlC-like_jellyroll"/>
</dbReference>
<dbReference type="PANTHER" id="PTHR41517">
    <property type="entry name" value="1,2-DIOXYGENASE PROTEIN-RELATED"/>
    <property type="match status" value="1"/>
</dbReference>
<name>A0A6M6JQL3_9PSEU</name>
<gene>
    <name evidence="4" type="ORF">HOP40_26510</name>
</gene>
<evidence type="ECO:0000256" key="1">
    <source>
        <dbReference type="ARBA" id="ARBA00022964"/>
    </source>
</evidence>
<dbReference type="KEGG" id="pbro:HOP40_26510"/>
<keyword evidence="1" id="KW-0223">Dioxygenase</keyword>
<organism evidence="4 5">
    <name type="scientific">Pseudonocardia broussonetiae</name>
    <dbReference type="NCBI Taxonomy" id="2736640"/>
    <lineage>
        <taxon>Bacteria</taxon>
        <taxon>Bacillati</taxon>
        <taxon>Actinomycetota</taxon>
        <taxon>Actinomycetes</taxon>
        <taxon>Pseudonocardiales</taxon>
        <taxon>Pseudonocardiaceae</taxon>
        <taxon>Pseudonocardia</taxon>
    </lineage>
</organism>
<dbReference type="Pfam" id="PF07883">
    <property type="entry name" value="Cupin_2"/>
    <property type="match status" value="1"/>
</dbReference>
<evidence type="ECO:0000259" key="3">
    <source>
        <dbReference type="Pfam" id="PF07883"/>
    </source>
</evidence>
<keyword evidence="5" id="KW-1185">Reference proteome</keyword>
<dbReference type="Gene3D" id="2.60.120.10">
    <property type="entry name" value="Jelly Rolls"/>
    <property type="match status" value="1"/>
</dbReference>
<dbReference type="RefSeq" id="WP_172163395.1">
    <property type="nucleotide sequence ID" value="NZ_CP053564.1"/>
</dbReference>
<dbReference type="InterPro" id="IPR047183">
    <property type="entry name" value="GDO-like"/>
</dbReference>
<dbReference type="InterPro" id="IPR013096">
    <property type="entry name" value="Cupin_2"/>
</dbReference>
<dbReference type="CDD" id="cd06992">
    <property type="entry name" value="cupin_GDO-like_C"/>
    <property type="match status" value="1"/>
</dbReference>
<dbReference type="CDD" id="cd02216">
    <property type="entry name" value="cupin_GDO-like_N"/>
    <property type="match status" value="1"/>
</dbReference>
<evidence type="ECO:0000256" key="2">
    <source>
        <dbReference type="ARBA" id="ARBA00023002"/>
    </source>
</evidence>